<dbReference type="SUPFAM" id="SSF51735">
    <property type="entry name" value="NAD(P)-binding Rossmann-fold domains"/>
    <property type="match status" value="1"/>
</dbReference>
<evidence type="ECO:0000256" key="1">
    <source>
        <dbReference type="ARBA" id="ARBA00023002"/>
    </source>
</evidence>
<dbReference type="InterPro" id="IPR020843">
    <property type="entry name" value="ER"/>
</dbReference>
<reference evidence="3" key="1">
    <citation type="submission" date="2012-02" db="EMBL/GenBank/DDBJ databases">
        <title>Whole genome shotgun sequence of Gordonia otitidis NBRC 100426.</title>
        <authorList>
            <person name="Yoshida I."/>
            <person name="Hosoyama A."/>
            <person name="Tsuchikane K."/>
            <person name="Katsumata H."/>
            <person name="Yamazaki S."/>
            <person name="Fujita N."/>
        </authorList>
    </citation>
    <scope>NUCLEOTIDE SEQUENCE [LARGE SCALE GENOMIC DNA]</scope>
    <source>
        <strain evidence="3">NBRC 100426</strain>
    </source>
</reference>
<dbReference type="PANTHER" id="PTHR43205">
    <property type="entry name" value="PROSTAGLANDIN REDUCTASE"/>
    <property type="match status" value="1"/>
</dbReference>
<name>H5TUA6_GORO1</name>
<dbReference type="SMART" id="SM00829">
    <property type="entry name" value="PKS_ER"/>
    <property type="match status" value="1"/>
</dbReference>
<keyword evidence="1" id="KW-0560">Oxidoreductase</keyword>
<dbReference type="FunFam" id="3.40.50.720:FF:000121">
    <property type="entry name" value="Prostaglandin reductase 2"/>
    <property type="match status" value="1"/>
</dbReference>
<keyword evidence="4" id="KW-1185">Reference proteome</keyword>
<dbReference type="PANTHER" id="PTHR43205:SF7">
    <property type="entry name" value="PROSTAGLANDIN REDUCTASE 1"/>
    <property type="match status" value="1"/>
</dbReference>
<dbReference type="AlphaFoldDB" id="H5TUA6"/>
<dbReference type="Gene3D" id="3.40.50.720">
    <property type="entry name" value="NAD(P)-binding Rossmann-like Domain"/>
    <property type="match status" value="1"/>
</dbReference>
<proteinExistence type="predicted"/>
<dbReference type="InterPro" id="IPR036291">
    <property type="entry name" value="NAD(P)-bd_dom_sf"/>
</dbReference>
<dbReference type="RefSeq" id="WP_007241219.1">
    <property type="nucleotide sequence ID" value="NZ_BAFB01000256.1"/>
</dbReference>
<accession>H5TUA6</accession>
<organism evidence="3 4">
    <name type="scientific">Gordonia otitidis (strain DSM 44809 / CCUG 52243 / JCM 12355 / NBRC 100426 / IFM 10032)</name>
    <dbReference type="NCBI Taxonomy" id="1108044"/>
    <lineage>
        <taxon>Bacteria</taxon>
        <taxon>Bacillati</taxon>
        <taxon>Actinomycetota</taxon>
        <taxon>Actinomycetes</taxon>
        <taxon>Mycobacteriales</taxon>
        <taxon>Gordoniaceae</taxon>
        <taxon>Gordonia</taxon>
    </lineage>
</organism>
<comment type="caution">
    <text evidence="3">The sequence shown here is derived from an EMBL/GenBank/DDBJ whole genome shotgun (WGS) entry which is preliminary data.</text>
</comment>
<dbReference type="EMBL" id="BAFB01000256">
    <property type="protein sequence ID" value="GAB37064.1"/>
    <property type="molecule type" value="Genomic_DNA"/>
</dbReference>
<dbReference type="SUPFAM" id="SSF50129">
    <property type="entry name" value="GroES-like"/>
    <property type="match status" value="1"/>
</dbReference>
<dbReference type="InterPro" id="IPR011032">
    <property type="entry name" value="GroES-like_sf"/>
</dbReference>
<gene>
    <name evidence="3" type="ORF">GOOTI_256_00320</name>
</gene>
<feature type="domain" description="Enoyl reductase (ER)" evidence="2">
    <location>
        <begin position="16"/>
        <end position="340"/>
    </location>
</feature>
<sequence length="342" mass="36303">MSTTSTQIQLVNRPVGWPKDSDFRTVQVTLDDLAPGEVRVANEFVSVDPYMRGRMIDTRSYVPPFKLDETMTGGAVGRVVDSRSDDVPVGALVLHQLGWRDVAQGPATAFTVLPEPPTDANGDKAFDSSLYLGVLGMTGLTAYVGLTEIANMKQGDVVFISGAAGAVGTAAGQIARLLGAKAVIGSAGSAEKVELLTGRYGFDVALNYKDGPIRKQLRAAATDGIDVYFDNVGGDHLEAALDVFNDGGRAALCGAIVAYNSTERIPGPDNMSNIITRGLTLRGFTVGHHFDKAPEFTAKMSDWLASGEVVYDETVVDGIDHAVDAFLDMMRGANIGKMVVRI</sequence>
<dbReference type="Pfam" id="PF16884">
    <property type="entry name" value="ADH_N_2"/>
    <property type="match status" value="1"/>
</dbReference>
<protein>
    <submittedName>
        <fullName evidence="3">Oxidoreductase</fullName>
    </submittedName>
</protein>
<evidence type="ECO:0000313" key="4">
    <source>
        <dbReference type="Proteomes" id="UP000005038"/>
    </source>
</evidence>
<dbReference type="InterPro" id="IPR045010">
    <property type="entry name" value="MDR_fam"/>
</dbReference>
<dbReference type="Gene3D" id="3.90.180.10">
    <property type="entry name" value="Medium-chain alcohol dehydrogenases, catalytic domain"/>
    <property type="match status" value="1"/>
</dbReference>
<dbReference type="GO" id="GO:0016628">
    <property type="term" value="F:oxidoreductase activity, acting on the CH-CH group of donors, NAD or NADP as acceptor"/>
    <property type="evidence" value="ECO:0007669"/>
    <property type="project" value="InterPro"/>
</dbReference>
<dbReference type="InterPro" id="IPR013149">
    <property type="entry name" value="ADH-like_C"/>
</dbReference>
<dbReference type="OrthoDB" id="9805663at2"/>
<dbReference type="Pfam" id="PF00107">
    <property type="entry name" value="ADH_zinc_N"/>
    <property type="match status" value="1"/>
</dbReference>
<dbReference type="Proteomes" id="UP000005038">
    <property type="component" value="Unassembled WGS sequence"/>
</dbReference>
<dbReference type="InterPro" id="IPR041694">
    <property type="entry name" value="ADH_N_2"/>
</dbReference>
<evidence type="ECO:0000313" key="3">
    <source>
        <dbReference type="EMBL" id="GAB37064.1"/>
    </source>
</evidence>
<evidence type="ECO:0000259" key="2">
    <source>
        <dbReference type="SMART" id="SM00829"/>
    </source>
</evidence>
<dbReference type="STRING" id="1108044.GOOTI_256_00320"/>
<dbReference type="CDD" id="cd05288">
    <property type="entry name" value="PGDH"/>
    <property type="match status" value="1"/>
</dbReference>